<dbReference type="Gene3D" id="6.10.140.1460">
    <property type="match status" value="1"/>
</dbReference>
<dbReference type="Gene3D" id="2.60.120.620">
    <property type="entry name" value="q2cbj1_9rhob like domain"/>
    <property type="match status" value="1"/>
</dbReference>
<dbReference type="SMART" id="SM00702">
    <property type="entry name" value="P4Hc"/>
    <property type="match status" value="1"/>
</dbReference>
<dbReference type="eggNOG" id="KOG1591">
    <property type="taxonomic scope" value="Eukaryota"/>
</dbReference>
<keyword evidence="8" id="KW-0847">Vitamin C</keyword>
<keyword evidence="7" id="KW-0256">Endoplasmic reticulum</keyword>
<evidence type="ECO:0000313" key="16">
    <source>
        <dbReference type="Proteomes" id="UP000002282"/>
    </source>
</evidence>
<dbReference type="Pfam" id="PF08336">
    <property type="entry name" value="P4Ha_N"/>
    <property type="match status" value="1"/>
</dbReference>
<keyword evidence="11" id="KW-0408">Iron</keyword>
<gene>
    <name evidence="15" type="primary">Dyak\GE10893</name>
    <name evidence="15" type="synonym">dyak_GLEANR_10779</name>
    <name evidence="15" type="synonym">GE10893</name>
    <name evidence="15" type="ORF">Dyak_GE10893</name>
</gene>
<dbReference type="GO" id="GO:0005788">
    <property type="term" value="C:endoplasmic reticulum lumen"/>
    <property type="evidence" value="ECO:0007669"/>
    <property type="project" value="UniProtKB-SubCell"/>
</dbReference>
<evidence type="ECO:0000256" key="1">
    <source>
        <dbReference type="ARBA" id="ARBA00001961"/>
    </source>
</evidence>
<keyword evidence="12" id="KW-0325">Glycoprotein</keyword>
<keyword evidence="10 15" id="KW-0560">Oxidoreductase</keyword>
<dbReference type="InterPro" id="IPR013547">
    <property type="entry name" value="P4H_N"/>
</dbReference>
<sequence length="521" mass="60431">MLLDKLHIFLLWLMFWKAEGTLNWEGRKEFLVTESAKMDLMQLDGELIDSLMNYAEKIEQKVSKLKRLAQELRQPLEAAKGREEEYLGNPLHSFPLIRHMHQDWQYLEEFMQKPVGEEEIDFLRRKLPELPWQADTEEAAVSIFRVVETYGMMPWEMANGLIDNVRFNSTMSALDCFEVAKLYFKWGYFKQALQWISISKTRMKEEYSGVYEVLGMTGQDMALLQARCLVELDLIDVAREVLLKQPDLAENATNLLYLFVANPFEAVDSSPKLGEDYKRLCRSSFSPRPSKLLCRYNSDTSPFLILAPFKMEEISLEPYIVVYHDILPDKDMQQLIALAEPRLRPTEVFEEDKSEARTSDRSALGTFLPFKDMNPSGGPLLDRLTQRMRDITGIQIRHENTFNIIKYGFGSQYATNFDFFNGTNSEMEGYGDRMATVLFYLNDAPNGGATVFPRIDVKVTAERGKVLFWHNLNGETHDVEPNTLHAACPVFQGSKWVMAAWIHEYDQMFIQPMYREGKMKH</sequence>
<dbReference type="AlphaFoldDB" id="B4PMJ7"/>
<dbReference type="HOGENOM" id="CLU_024155_2_0_1"/>
<organism evidence="15 16">
    <name type="scientific">Drosophila yakuba</name>
    <name type="common">Fruit fly</name>
    <dbReference type="NCBI Taxonomy" id="7245"/>
    <lineage>
        <taxon>Eukaryota</taxon>
        <taxon>Metazoa</taxon>
        <taxon>Ecdysozoa</taxon>
        <taxon>Arthropoda</taxon>
        <taxon>Hexapoda</taxon>
        <taxon>Insecta</taxon>
        <taxon>Pterygota</taxon>
        <taxon>Neoptera</taxon>
        <taxon>Endopterygota</taxon>
        <taxon>Diptera</taxon>
        <taxon>Brachycera</taxon>
        <taxon>Muscomorpha</taxon>
        <taxon>Ephydroidea</taxon>
        <taxon>Drosophilidae</taxon>
        <taxon>Drosophila</taxon>
        <taxon>Sophophora</taxon>
    </lineage>
</organism>
<name>B4PMJ7_DROYA</name>
<keyword evidence="13" id="KW-0732">Signal</keyword>
<dbReference type="KEGG" id="dya:Dyak_GE10893"/>
<dbReference type="PANTHER" id="PTHR10869:SF244">
    <property type="entry name" value="PROLYL 4-HYDROXYLASE SUBUNIT ALPHA-2"/>
    <property type="match status" value="1"/>
</dbReference>
<reference evidence="15 16" key="2">
    <citation type="journal article" date="2007" name="PLoS Biol.">
        <title>Principles of genome evolution in the Drosophila melanogaster species group.</title>
        <authorList>
            <person name="Ranz J.M."/>
            <person name="Maurin D."/>
            <person name="Chan Y.S."/>
            <person name="von Grotthuss M."/>
            <person name="Hillier L.W."/>
            <person name="Roote J."/>
            <person name="Ashburner M."/>
            <person name="Bergman C.M."/>
        </authorList>
    </citation>
    <scope>NUCLEOTIDE SEQUENCE [LARGE SCALE GENOMIC DNA]</scope>
    <source>
        <strain evidence="16">Tai18E2 / Tucson 14021-0261.01</strain>
    </source>
</reference>
<keyword evidence="6" id="KW-0479">Metal-binding</keyword>
<evidence type="ECO:0000256" key="10">
    <source>
        <dbReference type="ARBA" id="ARBA00023002"/>
    </source>
</evidence>
<proteinExistence type="inferred from homology"/>
<evidence type="ECO:0000256" key="3">
    <source>
        <dbReference type="ARBA" id="ARBA00004319"/>
    </source>
</evidence>
<evidence type="ECO:0000256" key="9">
    <source>
        <dbReference type="ARBA" id="ARBA00022964"/>
    </source>
</evidence>
<dbReference type="InterPro" id="IPR011990">
    <property type="entry name" value="TPR-like_helical_dom_sf"/>
</dbReference>
<evidence type="ECO:0000256" key="7">
    <source>
        <dbReference type="ARBA" id="ARBA00022824"/>
    </source>
</evidence>
<dbReference type="Gene3D" id="1.25.40.10">
    <property type="entry name" value="Tetratricopeptide repeat domain"/>
    <property type="match status" value="1"/>
</dbReference>
<dbReference type="SMR" id="B4PMJ7"/>
<comment type="function">
    <text evidence="2">Catalyzes the post-translational formation of 4-hydroxyproline in -Xaa-Pro-Gly- sequences in collagens and other proteins.</text>
</comment>
<evidence type="ECO:0000313" key="15">
    <source>
        <dbReference type="EMBL" id="EDW99131.2"/>
    </source>
</evidence>
<reference evidence="15 16" key="1">
    <citation type="journal article" date="2007" name="Nature">
        <title>Evolution of genes and genomes on the Drosophila phylogeny.</title>
        <authorList>
            <consortium name="Drosophila 12 Genomes Consortium"/>
            <person name="Clark A.G."/>
            <person name="Eisen M.B."/>
            <person name="Smith D.R."/>
            <person name="Bergman C.M."/>
            <person name="Oliver B."/>
            <person name="Markow T.A."/>
            <person name="Kaufman T.C."/>
            <person name="Kellis M."/>
            <person name="Gelbart W."/>
            <person name="Iyer V.N."/>
            <person name="Pollard D.A."/>
            <person name="Sackton T.B."/>
            <person name="Larracuente A.M."/>
            <person name="Singh N.D."/>
            <person name="Abad J.P."/>
            <person name="Abt D.N."/>
            <person name="Adryan B."/>
            <person name="Aguade M."/>
            <person name="Akashi H."/>
            <person name="Anderson W.W."/>
            <person name="Aquadro C.F."/>
            <person name="Ardell D.H."/>
            <person name="Arguello R."/>
            <person name="Artieri C.G."/>
            <person name="Barbash D.A."/>
            <person name="Barker D."/>
            <person name="Barsanti P."/>
            <person name="Batterham P."/>
            <person name="Batzoglou S."/>
            <person name="Begun D."/>
            <person name="Bhutkar A."/>
            <person name="Blanco E."/>
            <person name="Bosak S.A."/>
            <person name="Bradley R.K."/>
            <person name="Brand A.D."/>
            <person name="Brent M.R."/>
            <person name="Brooks A.N."/>
            <person name="Brown R.H."/>
            <person name="Butlin R.K."/>
            <person name="Caggese C."/>
            <person name="Calvi B.R."/>
            <person name="Bernardo de Carvalho A."/>
            <person name="Caspi A."/>
            <person name="Castrezana S."/>
            <person name="Celniker S.E."/>
            <person name="Chang J.L."/>
            <person name="Chapple C."/>
            <person name="Chatterji S."/>
            <person name="Chinwalla A."/>
            <person name="Civetta A."/>
            <person name="Clifton S.W."/>
            <person name="Comeron J.M."/>
            <person name="Costello J.C."/>
            <person name="Coyne J.A."/>
            <person name="Daub J."/>
            <person name="David R.G."/>
            <person name="Delcher A.L."/>
            <person name="Delehaunty K."/>
            <person name="Do C.B."/>
            <person name="Ebling H."/>
            <person name="Edwards K."/>
            <person name="Eickbush T."/>
            <person name="Evans J.D."/>
            <person name="Filipski A."/>
            <person name="Findeiss S."/>
            <person name="Freyhult E."/>
            <person name="Fulton L."/>
            <person name="Fulton R."/>
            <person name="Garcia A.C."/>
            <person name="Gardiner A."/>
            <person name="Garfield D.A."/>
            <person name="Garvin B.E."/>
            <person name="Gibson G."/>
            <person name="Gilbert D."/>
            <person name="Gnerre S."/>
            <person name="Godfrey J."/>
            <person name="Good R."/>
            <person name="Gotea V."/>
            <person name="Gravely B."/>
            <person name="Greenberg A.J."/>
            <person name="Griffiths-Jones S."/>
            <person name="Gross S."/>
            <person name="Guigo R."/>
            <person name="Gustafson E.A."/>
            <person name="Haerty W."/>
            <person name="Hahn M.W."/>
            <person name="Halligan D.L."/>
            <person name="Halpern A.L."/>
            <person name="Halter G.M."/>
            <person name="Han M.V."/>
            <person name="Heger A."/>
            <person name="Hillier L."/>
            <person name="Hinrichs A.S."/>
            <person name="Holmes I."/>
            <person name="Hoskins R.A."/>
            <person name="Hubisz M.J."/>
            <person name="Hultmark D."/>
            <person name="Huntley M.A."/>
            <person name="Jaffe D.B."/>
            <person name="Jagadeeshan S."/>
            <person name="Jeck W.R."/>
            <person name="Johnson J."/>
            <person name="Jones C.D."/>
            <person name="Jordan W.C."/>
            <person name="Karpen G.H."/>
            <person name="Kataoka E."/>
            <person name="Keightley P.D."/>
            <person name="Kheradpour P."/>
            <person name="Kirkness E.F."/>
            <person name="Koerich L.B."/>
            <person name="Kristiansen K."/>
            <person name="Kudrna D."/>
            <person name="Kulathinal R.J."/>
            <person name="Kumar S."/>
            <person name="Kwok R."/>
            <person name="Lander E."/>
            <person name="Langley C.H."/>
            <person name="Lapoint R."/>
            <person name="Lazzaro B.P."/>
            <person name="Lee S.J."/>
            <person name="Levesque L."/>
            <person name="Li R."/>
            <person name="Lin C.F."/>
            <person name="Lin M.F."/>
            <person name="Lindblad-Toh K."/>
            <person name="Llopart A."/>
            <person name="Long M."/>
            <person name="Low L."/>
            <person name="Lozovsky E."/>
            <person name="Lu J."/>
            <person name="Luo M."/>
            <person name="Machado C.A."/>
            <person name="Makalowski W."/>
            <person name="Marzo M."/>
            <person name="Matsuda M."/>
            <person name="Matzkin L."/>
            <person name="McAllister B."/>
            <person name="McBride C.S."/>
            <person name="McKernan B."/>
            <person name="McKernan K."/>
            <person name="Mendez-Lago M."/>
            <person name="Minx P."/>
            <person name="Mollenhauer M.U."/>
            <person name="Montooth K."/>
            <person name="Mount S.M."/>
            <person name="Mu X."/>
            <person name="Myers E."/>
            <person name="Negre B."/>
            <person name="Newfeld S."/>
            <person name="Nielsen R."/>
            <person name="Noor M.A."/>
            <person name="O'Grady P."/>
            <person name="Pachter L."/>
            <person name="Papaceit M."/>
            <person name="Parisi M.J."/>
            <person name="Parisi M."/>
            <person name="Parts L."/>
            <person name="Pedersen J.S."/>
            <person name="Pesole G."/>
            <person name="Phillippy A.M."/>
            <person name="Ponting C.P."/>
            <person name="Pop M."/>
            <person name="Porcelli D."/>
            <person name="Powell J.R."/>
            <person name="Prohaska S."/>
            <person name="Pruitt K."/>
            <person name="Puig M."/>
            <person name="Quesneville H."/>
            <person name="Ram K.R."/>
            <person name="Rand D."/>
            <person name="Rasmussen M.D."/>
            <person name="Reed L.K."/>
            <person name="Reenan R."/>
            <person name="Reily A."/>
            <person name="Remington K.A."/>
            <person name="Rieger T.T."/>
            <person name="Ritchie M.G."/>
            <person name="Robin C."/>
            <person name="Rogers Y.H."/>
            <person name="Rohde C."/>
            <person name="Rozas J."/>
            <person name="Rubenfield M.J."/>
            <person name="Ruiz A."/>
            <person name="Russo S."/>
            <person name="Salzberg S.L."/>
            <person name="Sanchez-Gracia A."/>
            <person name="Saranga D.J."/>
            <person name="Sato H."/>
            <person name="Schaeffer S.W."/>
            <person name="Schatz M.C."/>
            <person name="Schlenke T."/>
            <person name="Schwartz R."/>
            <person name="Segarra C."/>
            <person name="Singh R.S."/>
            <person name="Sirot L."/>
            <person name="Sirota M."/>
            <person name="Sisneros N.B."/>
            <person name="Smith C.D."/>
            <person name="Smith T.F."/>
            <person name="Spieth J."/>
            <person name="Stage D.E."/>
            <person name="Stark A."/>
            <person name="Stephan W."/>
            <person name="Strausberg R.L."/>
            <person name="Strempel S."/>
            <person name="Sturgill D."/>
            <person name="Sutton G."/>
            <person name="Sutton G.G."/>
            <person name="Tao W."/>
            <person name="Teichmann S."/>
            <person name="Tobari Y.N."/>
            <person name="Tomimura Y."/>
            <person name="Tsolas J.M."/>
            <person name="Valente V.L."/>
            <person name="Venter E."/>
            <person name="Venter J.C."/>
            <person name="Vicario S."/>
            <person name="Vieira F.G."/>
            <person name="Vilella A.J."/>
            <person name="Villasante A."/>
            <person name="Walenz B."/>
            <person name="Wang J."/>
            <person name="Wasserman M."/>
            <person name="Watts T."/>
            <person name="Wilson D."/>
            <person name="Wilson R.K."/>
            <person name="Wing R.A."/>
            <person name="Wolfner M.F."/>
            <person name="Wong A."/>
            <person name="Wong G.K."/>
            <person name="Wu C.I."/>
            <person name="Wu G."/>
            <person name="Yamamoto D."/>
            <person name="Yang H.P."/>
            <person name="Yang S.P."/>
            <person name="Yorke J.A."/>
            <person name="Yoshida K."/>
            <person name="Zdobnov E."/>
            <person name="Zhang P."/>
            <person name="Zhang Y."/>
            <person name="Zimin A.V."/>
            <person name="Baldwin J."/>
            <person name="Abdouelleil A."/>
            <person name="Abdulkadir J."/>
            <person name="Abebe A."/>
            <person name="Abera B."/>
            <person name="Abreu J."/>
            <person name="Acer S.C."/>
            <person name="Aftuck L."/>
            <person name="Alexander A."/>
            <person name="An P."/>
            <person name="Anderson E."/>
            <person name="Anderson S."/>
            <person name="Arachi H."/>
            <person name="Azer M."/>
            <person name="Bachantsang P."/>
            <person name="Barry A."/>
            <person name="Bayul T."/>
            <person name="Berlin A."/>
            <person name="Bessette D."/>
            <person name="Bloom T."/>
            <person name="Blye J."/>
            <person name="Boguslavskiy L."/>
            <person name="Bonnet C."/>
            <person name="Boukhgalter B."/>
            <person name="Bourzgui I."/>
            <person name="Brown A."/>
            <person name="Cahill P."/>
            <person name="Channer S."/>
            <person name="Cheshatsang Y."/>
            <person name="Chuda L."/>
            <person name="Citroen M."/>
            <person name="Collymore A."/>
            <person name="Cooke P."/>
            <person name="Costello M."/>
            <person name="D'Aco K."/>
            <person name="Daza R."/>
            <person name="De Haan G."/>
            <person name="DeGray S."/>
            <person name="DeMaso C."/>
            <person name="Dhargay N."/>
            <person name="Dooley K."/>
            <person name="Dooley E."/>
            <person name="Doricent M."/>
            <person name="Dorje P."/>
            <person name="Dorjee K."/>
            <person name="Dupes A."/>
            <person name="Elong R."/>
            <person name="Falk J."/>
            <person name="Farina A."/>
            <person name="Faro S."/>
            <person name="Ferguson D."/>
            <person name="Fisher S."/>
            <person name="Foley C.D."/>
            <person name="Franke A."/>
            <person name="Friedrich D."/>
            <person name="Gadbois L."/>
            <person name="Gearin G."/>
            <person name="Gearin C.R."/>
            <person name="Giannoukos G."/>
            <person name="Goode T."/>
            <person name="Graham J."/>
            <person name="Grandbois E."/>
            <person name="Grewal S."/>
            <person name="Gyaltsen K."/>
            <person name="Hafez N."/>
            <person name="Hagos B."/>
            <person name="Hall J."/>
            <person name="Henson C."/>
            <person name="Hollinger A."/>
            <person name="Honan T."/>
            <person name="Huard M.D."/>
            <person name="Hughes L."/>
            <person name="Hurhula B."/>
            <person name="Husby M.E."/>
            <person name="Kamat A."/>
            <person name="Kanga B."/>
            <person name="Kashin S."/>
            <person name="Khazanovich D."/>
            <person name="Kisner P."/>
            <person name="Lance K."/>
            <person name="Lara M."/>
            <person name="Lee W."/>
            <person name="Lennon N."/>
            <person name="Letendre F."/>
            <person name="LeVine R."/>
            <person name="Lipovsky A."/>
            <person name="Liu X."/>
            <person name="Liu J."/>
            <person name="Liu S."/>
            <person name="Lokyitsang T."/>
            <person name="Lokyitsang Y."/>
            <person name="Lubonja R."/>
            <person name="Lui A."/>
            <person name="MacDonald P."/>
            <person name="Magnisalis V."/>
            <person name="Maru K."/>
            <person name="Matthews C."/>
            <person name="McCusker W."/>
            <person name="McDonough S."/>
            <person name="Mehta T."/>
            <person name="Meldrim J."/>
            <person name="Meneus L."/>
            <person name="Mihai O."/>
            <person name="Mihalev A."/>
            <person name="Mihova T."/>
            <person name="Mittelman R."/>
            <person name="Mlenga V."/>
            <person name="Montmayeur A."/>
            <person name="Mulrain L."/>
            <person name="Navidi A."/>
            <person name="Naylor J."/>
            <person name="Negash T."/>
            <person name="Nguyen T."/>
            <person name="Nguyen N."/>
            <person name="Nicol R."/>
            <person name="Norbu C."/>
            <person name="Norbu N."/>
            <person name="Novod N."/>
            <person name="O'Neill B."/>
            <person name="Osman S."/>
            <person name="Markiewicz E."/>
            <person name="Oyono O.L."/>
            <person name="Patti C."/>
            <person name="Phunkhang P."/>
            <person name="Pierre F."/>
            <person name="Priest M."/>
            <person name="Raghuraman S."/>
            <person name="Rege F."/>
            <person name="Reyes R."/>
            <person name="Rise C."/>
            <person name="Rogov P."/>
            <person name="Ross K."/>
            <person name="Ryan E."/>
            <person name="Settipalli S."/>
            <person name="Shea T."/>
            <person name="Sherpa N."/>
            <person name="Shi L."/>
            <person name="Shih D."/>
            <person name="Sparrow T."/>
            <person name="Spaulding J."/>
            <person name="Stalker J."/>
            <person name="Stange-Thomann N."/>
            <person name="Stavropoulos S."/>
            <person name="Stone C."/>
            <person name="Strader C."/>
            <person name="Tesfaye S."/>
            <person name="Thomson T."/>
            <person name="Thoulutsang Y."/>
            <person name="Thoulutsang D."/>
            <person name="Topham K."/>
            <person name="Topping I."/>
            <person name="Tsamla T."/>
            <person name="Vassiliev H."/>
            <person name="Vo A."/>
            <person name="Wangchuk T."/>
            <person name="Wangdi T."/>
            <person name="Weiand M."/>
            <person name="Wilkinson J."/>
            <person name="Wilson A."/>
            <person name="Yadav S."/>
            <person name="Young G."/>
            <person name="Yu Q."/>
            <person name="Zembek L."/>
            <person name="Zhong D."/>
            <person name="Zimmer A."/>
            <person name="Zwirko Z."/>
            <person name="Jaffe D.B."/>
            <person name="Alvarez P."/>
            <person name="Brockman W."/>
            <person name="Butler J."/>
            <person name="Chin C."/>
            <person name="Gnerre S."/>
            <person name="Grabherr M."/>
            <person name="Kleber M."/>
            <person name="Mauceli E."/>
            <person name="MacCallum I."/>
        </authorList>
    </citation>
    <scope>NUCLEOTIDE SEQUENCE [LARGE SCALE GENOMIC DNA]</scope>
    <source>
        <strain evidence="16">Tai18E2 / Tucson 14021-0261.01</strain>
    </source>
</reference>
<dbReference type="Pfam" id="PF13640">
    <property type="entry name" value="2OG-FeII_Oxy_3"/>
    <property type="match status" value="1"/>
</dbReference>
<protein>
    <recommendedName>
        <fullName evidence="5">procollagen-proline 4-dioxygenase</fullName>
        <ecNumber evidence="5">1.14.11.2</ecNumber>
    </recommendedName>
</protein>
<dbReference type="Proteomes" id="UP000002282">
    <property type="component" value="Chromosome 3R"/>
</dbReference>
<feature type="chain" id="PRO_5006459059" description="procollagen-proline 4-dioxygenase" evidence="13">
    <location>
        <begin position="21"/>
        <end position="521"/>
    </location>
</feature>
<comment type="subcellular location">
    <subcellularLocation>
        <location evidence="3">Endoplasmic reticulum lumen</location>
    </subcellularLocation>
</comment>
<dbReference type="PROSITE" id="PS51471">
    <property type="entry name" value="FE2OG_OXY"/>
    <property type="match status" value="1"/>
</dbReference>
<dbReference type="EC" id="1.14.11.2" evidence="5"/>
<evidence type="ECO:0000256" key="6">
    <source>
        <dbReference type="ARBA" id="ARBA00022723"/>
    </source>
</evidence>
<evidence type="ECO:0000256" key="4">
    <source>
        <dbReference type="ARBA" id="ARBA00006511"/>
    </source>
</evidence>
<dbReference type="OrthoDB" id="420380at2759"/>
<dbReference type="InterPro" id="IPR005123">
    <property type="entry name" value="Oxoglu/Fe-dep_dioxygenase_dom"/>
</dbReference>
<evidence type="ECO:0000256" key="11">
    <source>
        <dbReference type="ARBA" id="ARBA00023004"/>
    </source>
</evidence>
<dbReference type="EMBL" id="CM000160">
    <property type="protein sequence ID" value="EDW99131.2"/>
    <property type="molecule type" value="Genomic_DNA"/>
</dbReference>
<keyword evidence="16" id="KW-1185">Reference proteome</keyword>
<feature type="signal peptide" evidence="13">
    <location>
        <begin position="1"/>
        <end position="20"/>
    </location>
</feature>
<keyword evidence="9" id="KW-0223">Dioxygenase</keyword>
<dbReference type="InterPro" id="IPR006620">
    <property type="entry name" value="Pro_4_hyd_alph"/>
</dbReference>
<evidence type="ECO:0000256" key="5">
    <source>
        <dbReference type="ARBA" id="ARBA00012269"/>
    </source>
</evidence>
<comment type="similarity">
    <text evidence="4">Belongs to the P4HA family.</text>
</comment>
<evidence type="ECO:0000256" key="12">
    <source>
        <dbReference type="ARBA" id="ARBA00023180"/>
    </source>
</evidence>
<dbReference type="GO" id="GO:0005506">
    <property type="term" value="F:iron ion binding"/>
    <property type="evidence" value="ECO:0007669"/>
    <property type="project" value="InterPro"/>
</dbReference>
<comment type="cofactor">
    <cofactor evidence="1">
        <name>L-ascorbate</name>
        <dbReference type="ChEBI" id="CHEBI:38290"/>
    </cofactor>
</comment>
<feature type="domain" description="Fe2OG dioxygenase" evidence="14">
    <location>
        <begin position="397"/>
        <end position="504"/>
    </location>
</feature>
<evidence type="ECO:0000256" key="13">
    <source>
        <dbReference type="SAM" id="SignalP"/>
    </source>
</evidence>
<evidence type="ECO:0000256" key="2">
    <source>
        <dbReference type="ARBA" id="ARBA00002035"/>
    </source>
</evidence>
<evidence type="ECO:0000256" key="8">
    <source>
        <dbReference type="ARBA" id="ARBA00022896"/>
    </source>
</evidence>
<accession>B4PMJ7</accession>
<dbReference type="GO" id="GO:0004656">
    <property type="term" value="F:procollagen-proline 4-dioxygenase activity"/>
    <property type="evidence" value="ECO:0007669"/>
    <property type="project" value="UniProtKB-EC"/>
</dbReference>
<dbReference type="InterPro" id="IPR044862">
    <property type="entry name" value="Pro_4_hyd_alph_FE2OG_OXY"/>
</dbReference>
<dbReference type="GO" id="GO:0031418">
    <property type="term" value="F:L-ascorbic acid binding"/>
    <property type="evidence" value="ECO:0007669"/>
    <property type="project" value="UniProtKB-KW"/>
</dbReference>
<evidence type="ECO:0000259" key="14">
    <source>
        <dbReference type="PROSITE" id="PS51471"/>
    </source>
</evidence>
<dbReference type="PANTHER" id="PTHR10869">
    <property type="entry name" value="PROLYL 4-HYDROXYLASE ALPHA SUBUNIT"/>
    <property type="match status" value="1"/>
</dbReference>
<dbReference type="InterPro" id="IPR045054">
    <property type="entry name" value="P4HA-like"/>
</dbReference>